<gene>
    <name evidence="1" type="ORF">NP493_330g04005</name>
</gene>
<keyword evidence="2" id="KW-1185">Reference proteome</keyword>
<proteinExistence type="predicted"/>
<dbReference type="AlphaFoldDB" id="A0AAD9NVT2"/>
<sequence>MKFYSASLTNSTLSFFPDQRPIRHTTTPSVETKPNIIIAVSRDQSRLSKHSPGRRPPLARRVDSSCYYTRSRAGRLNINALAGRRLVG</sequence>
<evidence type="ECO:0000313" key="2">
    <source>
        <dbReference type="Proteomes" id="UP001209878"/>
    </source>
</evidence>
<accession>A0AAD9NVT2</accession>
<reference evidence="1" key="1">
    <citation type="journal article" date="2023" name="Mol. Biol. Evol.">
        <title>Third-Generation Sequencing Reveals the Adaptive Role of the Epigenome in Three Deep-Sea Polychaetes.</title>
        <authorList>
            <person name="Perez M."/>
            <person name="Aroh O."/>
            <person name="Sun Y."/>
            <person name="Lan Y."/>
            <person name="Juniper S.K."/>
            <person name="Young C.R."/>
            <person name="Angers B."/>
            <person name="Qian P.Y."/>
        </authorList>
    </citation>
    <scope>NUCLEOTIDE SEQUENCE</scope>
    <source>
        <strain evidence="1">R07B-5</strain>
    </source>
</reference>
<comment type="caution">
    <text evidence="1">The sequence shown here is derived from an EMBL/GenBank/DDBJ whole genome shotgun (WGS) entry which is preliminary data.</text>
</comment>
<organism evidence="1 2">
    <name type="scientific">Ridgeia piscesae</name>
    <name type="common">Tubeworm</name>
    <dbReference type="NCBI Taxonomy" id="27915"/>
    <lineage>
        <taxon>Eukaryota</taxon>
        <taxon>Metazoa</taxon>
        <taxon>Spiralia</taxon>
        <taxon>Lophotrochozoa</taxon>
        <taxon>Annelida</taxon>
        <taxon>Polychaeta</taxon>
        <taxon>Sedentaria</taxon>
        <taxon>Canalipalpata</taxon>
        <taxon>Sabellida</taxon>
        <taxon>Siboglinidae</taxon>
        <taxon>Ridgeia</taxon>
    </lineage>
</organism>
<dbReference type="Proteomes" id="UP001209878">
    <property type="component" value="Unassembled WGS sequence"/>
</dbReference>
<evidence type="ECO:0000313" key="1">
    <source>
        <dbReference type="EMBL" id="KAK2182963.1"/>
    </source>
</evidence>
<name>A0AAD9NVT2_RIDPI</name>
<dbReference type="EMBL" id="JAODUO010000330">
    <property type="protein sequence ID" value="KAK2182963.1"/>
    <property type="molecule type" value="Genomic_DNA"/>
</dbReference>
<protein>
    <submittedName>
        <fullName evidence="1">Uncharacterized protein</fullName>
    </submittedName>
</protein>